<dbReference type="InterPro" id="IPR001503">
    <property type="entry name" value="Glyco_trans_10"/>
</dbReference>
<keyword evidence="4 7" id="KW-0328">Glycosyltransferase</keyword>
<evidence type="ECO:0000256" key="4">
    <source>
        <dbReference type="ARBA" id="ARBA00022676"/>
    </source>
</evidence>
<dbReference type="Gene3D" id="3.40.50.11660">
    <property type="entry name" value="Glycosyl transferase family 10, C-terminal domain"/>
    <property type="match status" value="1"/>
</dbReference>
<name>A0A3S5CB21_9PLAT</name>
<evidence type="ECO:0000256" key="5">
    <source>
        <dbReference type="ARBA" id="ARBA00022679"/>
    </source>
</evidence>
<dbReference type="InterPro" id="IPR038577">
    <property type="entry name" value="GT10-like_C_sf"/>
</dbReference>
<comment type="similarity">
    <text evidence="3 7">Belongs to the glycosyltransferase 10 family.</text>
</comment>
<dbReference type="Pfam" id="PF00852">
    <property type="entry name" value="Glyco_transf_10"/>
    <property type="match status" value="1"/>
</dbReference>
<protein>
    <recommendedName>
        <fullName evidence="7">Fucosyltransferase</fullName>
        <ecNumber evidence="7">2.4.1.-</ecNumber>
    </recommendedName>
</protein>
<sequence length="164" mass="19080">MDYQPPETLVYFALYTFSHKAKQKVECIVKYQNKWLRGQIELQESDIAFLGFSIKRFFYSLCLKMNFTMSYRLDSTIVTPYYKYTPFDLTSRTSSSTPTKNYAARKTKKIAWFVSNCGANSPRLQYAKVLAKYIQVCLKHRLCLSYHDSTSSSMLPMIISCFGP</sequence>
<reference evidence="9" key="1">
    <citation type="submission" date="2018-11" db="EMBL/GenBank/DDBJ databases">
        <authorList>
            <consortium name="Pathogen Informatics"/>
        </authorList>
    </citation>
    <scope>NUCLEOTIDE SEQUENCE</scope>
</reference>
<keyword evidence="7" id="KW-0472">Membrane</keyword>
<evidence type="ECO:0000259" key="8">
    <source>
        <dbReference type="Pfam" id="PF00852"/>
    </source>
</evidence>
<evidence type="ECO:0000256" key="6">
    <source>
        <dbReference type="ARBA" id="ARBA00023034"/>
    </source>
</evidence>
<comment type="pathway">
    <text evidence="2">Protein modification; protein glycosylation.</text>
</comment>
<dbReference type="PANTHER" id="PTHR48438">
    <property type="entry name" value="ALPHA-(1,3)-FUCOSYLTRANSFERASE C-RELATED"/>
    <property type="match status" value="1"/>
</dbReference>
<keyword evidence="7" id="KW-0812">Transmembrane</keyword>
<dbReference type="GO" id="GO:0032580">
    <property type="term" value="C:Golgi cisterna membrane"/>
    <property type="evidence" value="ECO:0007669"/>
    <property type="project" value="UniProtKB-SubCell"/>
</dbReference>
<evidence type="ECO:0000313" key="10">
    <source>
        <dbReference type="Proteomes" id="UP000784294"/>
    </source>
</evidence>
<comment type="subcellular location">
    <subcellularLocation>
        <location evidence="1">Golgi apparatus membrane</location>
        <topology evidence="1">Single-pass type II membrane protein</topology>
    </subcellularLocation>
    <subcellularLocation>
        <location evidence="7">Golgi apparatus</location>
        <location evidence="7">Golgi stack membrane</location>
        <topology evidence="7">Single-pass type II membrane protein</topology>
    </subcellularLocation>
</comment>
<evidence type="ECO:0000256" key="2">
    <source>
        <dbReference type="ARBA" id="ARBA00004922"/>
    </source>
</evidence>
<evidence type="ECO:0000256" key="1">
    <source>
        <dbReference type="ARBA" id="ARBA00004323"/>
    </source>
</evidence>
<dbReference type="UniPathway" id="UPA00378"/>
<evidence type="ECO:0000313" key="9">
    <source>
        <dbReference type="EMBL" id="VEL06725.1"/>
    </source>
</evidence>
<dbReference type="InterPro" id="IPR055270">
    <property type="entry name" value="Glyco_tran_10_C"/>
</dbReference>
<keyword evidence="10" id="KW-1185">Reference proteome</keyword>
<dbReference type="AlphaFoldDB" id="A0A3S5CB21"/>
<dbReference type="Proteomes" id="UP000784294">
    <property type="component" value="Unassembled WGS sequence"/>
</dbReference>
<evidence type="ECO:0000256" key="3">
    <source>
        <dbReference type="ARBA" id="ARBA00008919"/>
    </source>
</evidence>
<dbReference type="EMBL" id="CAAALY010000305">
    <property type="protein sequence ID" value="VEL06725.1"/>
    <property type="molecule type" value="Genomic_DNA"/>
</dbReference>
<dbReference type="GO" id="GO:0000139">
    <property type="term" value="C:Golgi membrane"/>
    <property type="evidence" value="ECO:0007669"/>
    <property type="project" value="UniProtKB-SubCell"/>
</dbReference>
<feature type="domain" description="Fucosyltransferase C-terminal" evidence="8">
    <location>
        <begin position="104"/>
        <end position="139"/>
    </location>
</feature>
<keyword evidence="6 7" id="KW-0333">Golgi apparatus</keyword>
<dbReference type="PANTHER" id="PTHR48438:SF1">
    <property type="entry name" value="ALPHA-(1,3)-FUCOSYLTRANSFERASE C-RELATED"/>
    <property type="match status" value="1"/>
</dbReference>
<organism evidence="9 10">
    <name type="scientific">Protopolystoma xenopodis</name>
    <dbReference type="NCBI Taxonomy" id="117903"/>
    <lineage>
        <taxon>Eukaryota</taxon>
        <taxon>Metazoa</taxon>
        <taxon>Spiralia</taxon>
        <taxon>Lophotrochozoa</taxon>
        <taxon>Platyhelminthes</taxon>
        <taxon>Monogenea</taxon>
        <taxon>Polyopisthocotylea</taxon>
        <taxon>Polystomatidea</taxon>
        <taxon>Polystomatidae</taxon>
        <taxon>Protopolystoma</taxon>
    </lineage>
</organism>
<comment type="caution">
    <text evidence="9">The sequence shown here is derived from an EMBL/GenBank/DDBJ whole genome shotgun (WGS) entry which is preliminary data.</text>
</comment>
<gene>
    <name evidence="9" type="ORF">PXEA_LOCUS165</name>
</gene>
<proteinExistence type="inferred from homology"/>
<dbReference type="OrthoDB" id="8057859at2759"/>
<evidence type="ECO:0000256" key="7">
    <source>
        <dbReference type="RuleBase" id="RU003832"/>
    </source>
</evidence>
<dbReference type="GO" id="GO:0008417">
    <property type="term" value="F:fucosyltransferase activity"/>
    <property type="evidence" value="ECO:0007669"/>
    <property type="project" value="InterPro"/>
</dbReference>
<dbReference type="SUPFAM" id="SSF53756">
    <property type="entry name" value="UDP-Glycosyltransferase/glycogen phosphorylase"/>
    <property type="match status" value="1"/>
</dbReference>
<dbReference type="EC" id="2.4.1.-" evidence="7"/>
<keyword evidence="5 7" id="KW-0808">Transferase</keyword>
<accession>A0A3S5CB21</accession>